<keyword evidence="8" id="KW-1185">Reference proteome</keyword>
<gene>
    <name evidence="7" type="ORF">P6P90_07470</name>
</gene>
<evidence type="ECO:0000313" key="7">
    <source>
        <dbReference type="EMBL" id="MDG5753811.1"/>
    </source>
</evidence>
<dbReference type="RefSeq" id="WP_278018328.1">
    <property type="nucleotide sequence ID" value="NZ_JARRRY010000009.1"/>
</dbReference>
<name>A0ABT6H342_9BACI</name>
<evidence type="ECO:0000313" key="8">
    <source>
        <dbReference type="Proteomes" id="UP001218246"/>
    </source>
</evidence>
<evidence type="ECO:0000256" key="2">
    <source>
        <dbReference type="ARBA" id="ARBA00022512"/>
    </source>
</evidence>
<evidence type="ECO:0000256" key="1">
    <source>
        <dbReference type="ARBA" id="ARBA00004168"/>
    </source>
</evidence>
<dbReference type="EMBL" id="JARULN010000004">
    <property type="protein sequence ID" value="MDG5753811.1"/>
    <property type="molecule type" value="Genomic_DNA"/>
</dbReference>
<dbReference type="InterPro" id="IPR019931">
    <property type="entry name" value="LPXTG_anchor"/>
</dbReference>
<evidence type="ECO:0000259" key="6">
    <source>
        <dbReference type="PROSITE" id="PS50847"/>
    </source>
</evidence>
<accession>A0ABT6H342</accession>
<dbReference type="NCBIfam" id="TIGR01167">
    <property type="entry name" value="LPXTG_anchor"/>
    <property type="match status" value="1"/>
</dbReference>
<keyword evidence="3" id="KW-0964">Secreted</keyword>
<proteinExistence type="predicted"/>
<reference evidence="7 8" key="1">
    <citation type="submission" date="2023-04" db="EMBL/GenBank/DDBJ databases">
        <title>Ectobacillus antri isolated from activated sludge.</title>
        <authorList>
            <person name="Yan P."/>
            <person name="Liu X."/>
        </authorList>
    </citation>
    <scope>NUCLEOTIDE SEQUENCE [LARGE SCALE GENOMIC DNA]</scope>
    <source>
        <strain evidence="7 8">C18H</strain>
    </source>
</reference>
<sequence>MRTIGYILLIYIFITIYPVIGRAESASKKEIDISQLAPSLSVPTDNMQPGDEVSNSFILKNDGNKKLMYSLTAKLVSGDALLFTGLEIVVTQGKEELYRGSLRDLQVKRILAVNGEEIISYTVLFPYELGNEYQGLQANVQFLTQATEAPNTPTEEKPPVVILPDVLPNTGLGYTNVLLLGFLCAGTSAYMYRKQKSS</sequence>
<comment type="subcellular location">
    <subcellularLocation>
        <location evidence="1">Secreted</location>
        <location evidence="1">Cell wall</location>
        <topology evidence="1">Peptidoglycan-anchor</topology>
    </subcellularLocation>
</comment>
<evidence type="ECO:0000256" key="5">
    <source>
        <dbReference type="ARBA" id="ARBA00023088"/>
    </source>
</evidence>
<evidence type="ECO:0000256" key="4">
    <source>
        <dbReference type="ARBA" id="ARBA00022729"/>
    </source>
</evidence>
<protein>
    <submittedName>
        <fullName evidence="7">LPXTG cell wall anchor domain-containing protein</fullName>
    </submittedName>
</protein>
<comment type="caution">
    <text evidence="7">The sequence shown here is derived from an EMBL/GenBank/DDBJ whole genome shotgun (WGS) entry which is preliminary data.</text>
</comment>
<organism evidence="7 8">
    <name type="scientific">Ectobacillus antri</name>
    <dbReference type="NCBI Taxonomy" id="2486280"/>
    <lineage>
        <taxon>Bacteria</taxon>
        <taxon>Bacillati</taxon>
        <taxon>Bacillota</taxon>
        <taxon>Bacilli</taxon>
        <taxon>Bacillales</taxon>
        <taxon>Bacillaceae</taxon>
        <taxon>Ectobacillus</taxon>
    </lineage>
</organism>
<keyword evidence="5" id="KW-0572">Peptidoglycan-anchor</keyword>
<evidence type="ECO:0000256" key="3">
    <source>
        <dbReference type="ARBA" id="ARBA00022525"/>
    </source>
</evidence>
<dbReference type="PROSITE" id="PS50847">
    <property type="entry name" value="GRAM_POS_ANCHORING"/>
    <property type="match status" value="1"/>
</dbReference>
<feature type="domain" description="Gram-positive cocci surface proteins LPxTG" evidence="6">
    <location>
        <begin position="167"/>
        <end position="198"/>
    </location>
</feature>
<keyword evidence="4" id="KW-0732">Signal</keyword>
<keyword evidence="2" id="KW-0134">Cell wall</keyword>
<dbReference type="Proteomes" id="UP001218246">
    <property type="component" value="Unassembled WGS sequence"/>
</dbReference>